<reference evidence="1" key="1">
    <citation type="journal article" date="2019" name="Sci. Rep.">
        <title>Draft genome of Tanacetum cinerariifolium, the natural source of mosquito coil.</title>
        <authorList>
            <person name="Yamashiro T."/>
            <person name="Shiraishi A."/>
            <person name="Satake H."/>
            <person name="Nakayama K."/>
        </authorList>
    </citation>
    <scope>NUCLEOTIDE SEQUENCE</scope>
</reference>
<feature type="non-terminal residue" evidence="1">
    <location>
        <position position="82"/>
    </location>
</feature>
<dbReference type="EMBL" id="BKCJ011349046">
    <property type="protein sequence ID" value="GFD23995.1"/>
    <property type="molecule type" value="Genomic_DNA"/>
</dbReference>
<sequence length="82" mass="9425">MTSLANKAILLGADNRPPMLEKELYDSWKSIIELYMINRQHGRMILESVENGPLIWQTIEENGVTRPRKYNELTPAKALQAN</sequence>
<gene>
    <name evidence="1" type="ORF">Tci_895964</name>
</gene>
<evidence type="ECO:0008006" key="2">
    <source>
        <dbReference type="Google" id="ProtNLM"/>
    </source>
</evidence>
<accession>A0A699UM74</accession>
<evidence type="ECO:0000313" key="1">
    <source>
        <dbReference type="EMBL" id="GFD23995.1"/>
    </source>
</evidence>
<dbReference type="AlphaFoldDB" id="A0A699UM74"/>
<name>A0A699UM74_TANCI</name>
<proteinExistence type="predicted"/>
<protein>
    <recommendedName>
        <fullName evidence="2">Integrase, catalytic region, zinc finger, CCHC-type, peptidase aspartic, catalytic</fullName>
    </recommendedName>
</protein>
<comment type="caution">
    <text evidence="1">The sequence shown here is derived from an EMBL/GenBank/DDBJ whole genome shotgun (WGS) entry which is preliminary data.</text>
</comment>
<organism evidence="1">
    <name type="scientific">Tanacetum cinerariifolium</name>
    <name type="common">Dalmatian daisy</name>
    <name type="synonym">Chrysanthemum cinerariifolium</name>
    <dbReference type="NCBI Taxonomy" id="118510"/>
    <lineage>
        <taxon>Eukaryota</taxon>
        <taxon>Viridiplantae</taxon>
        <taxon>Streptophyta</taxon>
        <taxon>Embryophyta</taxon>
        <taxon>Tracheophyta</taxon>
        <taxon>Spermatophyta</taxon>
        <taxon>Magnoliopsida</taxon>
        <taxon>eudicotyledons</taxon>
        <taxon>Gunneridae</taxon>
        <taxon>Pentapetalae</taxon>
        <taxon>asterids</taxon>
        <taxon>campanulids</taxon>
        <taxon>Asterales</taxon>
        <taxon>Asteraceae</taxon>
        <taxon>Asteroideae</taxon>
        <taxon>Anthemideae</taxon>
        <taxon>Anthemidinae</taxon>
        <taxon>Tanacetum</taxon>
    </lineage>
</organism>